<gene>
    <name evidence="1" type="ORF">SD10_09545</name>
</gene>
<dbReference type="OrthoDB" id="1411058at2"/>
<evidence type="ECO:0000313" key="1">
    <source>
        <dbReference type="EMBL" id="AKD55112.1"/>
    </source>
</evidence>
<dbReference type="HOGENOM" id="CLU_076544_0_0_10"/>
<proteinExistence type="predicted"/>
<reference evidence="1 2" key="1">
    <citation type="journal article" date="2014" name="Curr. Microbiol.">
        <title>Spirosoma radiotolerans sp. nov., a gamma-radiation-resistant bacterium isolated from gamma ray-irradiated soil.</title>
        <authorList>
            <person name="Lee J.J."/>
            <person name="Srinivasan S."/>
            <person name="Lim S."/>
            <person name="Joe M."/>
            <person name="Im S."/>
            <person name="Bae S.I."/>
            <person name="Park K.R."/>
            <person name="Han J.H."/>
            <person name="Park S.H."/>
            <person name="Joo B.M."/>
            <person name="Park S.J."/>
            <person name="Kim M.K."/>
        </authorList>
    </citation>
    <scope>NUCLEOTIDE SEQUENCE [LARGE SCALE GENOMIC DNA]</scope>
    <source>
        <strain evidence="1 2">DG5A</strain>
    </source>
</reference>
<accession>A0A0E3V6K9</accession>
<dbReference type="STRING" id="1379870.SD10_09545"/>
<dbReference type="Proteomes" id="UP000033054">
    <property type="component" value="Chromosome"/>
</dbReference>
<dbReference type="KEGG" id="srd:SD10_09545"/>
<organism evidence="1 2">
    <name type="scientific">Spirosoma radiotolerans</name>
    <dbReference type="NCBI Taxonomy" id="1379870"/>
    <lineage>
        <taxon>Bacteria</taxon>
        <taxon>Pseudomonadati</taxon>
        <taxon>Bacteroidota</taxon>
        <taxon>Cytophagia</taxon>
        <taxon>Cytophagales</taxon>
        <taxon>Cytophagaceae</taxon>
        <taxon>Spirosoma</taxon>
    </lineage>
</organism>
<dbReference type="RefSeq" id="WP_046573595.1">
    <property type="nucleotide sequence ID" value="NZ_CP010429.1"/>
</dbReference>
<name>A0A0E3V6K9_9BACT</name>
<keyword evidence="2" id="KW-1185">Reference proteome</keyword>
<evidence type="ECO:0008006" key="3">
    <source>
        <dbReference type="Google" id="ProtNLM"/>
    </source>
</evidence>
<sequence length="311" mass="35591">MEPIEAYAERLNHLPVDLRAEVVLADMLEEGISPDDLIINPVGLFKRAFARDIDQVHWVESQQTTQRWLQIDLNRSGLYDLLPEGVFHQPTSPDASASTEATLREMTIQQEREKAARRFFLPIEQEFFRQRIRIEQEQRAFLLGTDTLLPDDVLGWFWALPDFLTPTQRRRLLYLLPVIHQMAGDLVAMETCFGQLIEERVSVQLDAPGKAFVHHDLSTLGQWQLGADSVFDGWLYDGEPLLRITVSIDRPERLTHYLPDGNGQRLIDWLAGYLVPLDVGISVELDTSALTDTFLFTEEDAFGRLDFATTL</sequence>
<dbReference type="AlphaFoldDB" id="A0A0E3V6K9"/>
<protein>
    <recommendedName>
        <fullName evidence="3">Type VI secretion protein</fullName>
    </recommendedName>
</protein>
<dbReference type="PATRIC" id="fig|1379870.5.peg.2078"/>
<evidence type="ECO:0000313" key="2">
    <source>
        <dbReference type="Proteomes" id="UP000033054"/>
    </source>
</evidence>
<dbReference type="EMBL" id="CP010429">
    <property type="protein sequence ID" value="AKD55112.1"/>
    <property type="molecule type" value="Genomic_DNA"/>
</dbReference>